<dbReference type="AlphaFoldDB" id="A0A0J7Z0T2"/>
<evidence type="ECO:0000256" key="1">
    <source>
        <dbReference type="SAM" id="SignalP"/>
    </source>
</evidence>
<keyword evidence="1" id="KW-0732">Signal</keyword>
<evidence type="ECO:0000313" key="2">
    <source>
        <dbReference type="EMBL" id="KMS68918.1"/>
    </source>
</evidence>
<dbReference type="EMBL" id="LFNT01000068">
    <property type="protein sequence ID" value="KMS68918.1"/>
    <property type="molecule type" value="Genomic_DNA"/>
</dbReference>
<evidence type="ECO:0008006" key="4">
    <source>
        <dbReference type="Google" id="ProtNLM"/>
    </source>
</evidence>
<reference evidence="2 3" key="1">
    <citation type="submission" date="2015-06" db="EMBL/GenBank/DDBJ databases">
        <authorList>
            <person name="Ju K.-S."/>
            <person name="Doroghazi J.R."/>
            <person name="Metcalf W.W."/>
        </authorList>
    </citation>
    <scope>NUCLEOTIDE SEQUENCE [LARGE SCALE GENOMIC DNA]</scope>
    <source>
        <strain evidence="2 3">NRRL 3414</strain>
    </source>
</reference>
<dbReference type="Proteomes" id="UP000037432">
    <property type="component" value="Unassembled WGS sequence"/>
</dbReference>
<accession>A0A0J7Z0T2</accession>
<organism evidence="2 3">
    <name type="scientific">Streptomyces viridochromogenes</name>
    <dbReference type="NCBI Taxonomy" id="1938"/>
    <lineage>
        <taxon>Bacteria</taxon>
        <taxon>Bacillati</taxon>
        <taxon>Actinomycetota</taxon>
        <taxon>Actinomycetes</taxon>
        <taxon>Kitasatosporales</taxon>
        <taxon>Streptomycetaceae</taxon>
        <taxon>Streptomyces</taxon>
    </lineage>
</organism>
<proteinExistence type="predicted"/>
<sequence length="261" mass="26834">MPRPPARAVIAATLSAATLLTASACDSIAGLGRPASATRANASAASPTTPATPAAAPTLTESQARAALISESDLGEPWVATEGFATWRESMLKASTESADAECGQLLDALYAEELLGPDATTRASVALDDLVDEAQLRYQVVAHRPDAVDRTLAWLGRMPDECGEFTARAGGGPMAVEVTEAEVPEVGDARQGLRVVLSAVSEYEDAPVLTLHVAAVRVGDDAVVLTNGGLGDVPGDATVAAVELGAHRLTEVQKQGRAEI</sequence>
<evidence type="ECO:0000313" key="3">
    <source>
        <dbReference type="Proteomes" id="UP000037432"/>
    </source>
</evidence>
<dbReference type="OrthoDB" id="4324322at2"/>
<gene>
    <name evidence="2" type="ORF">ACM01_37215</name>
</gene>
<feature type="chain" id="PRO_5009778346" description="Lipoprotein" evidence="1">
    <location>
        <begin position="25"/>
        <end position="261"/>
    </location>
</feature>
<comment type="caution">
    <text evidence="2">The sequence shown here is derived from an EMBL/GenBank/DDBJ whole genome shotgun (WGS) entry which is preliminary data.</text>
</comment>
<name>A0A0J7Z0T2_STRVR</name>
<protein>
    <recommendedName>
        <fullName evidence="4">Lipoprotein</fullName>
    </recommendedName>
</protein>
<dbReference type="RefSeq" id="WP_048585848.1">
    <property type="nucleotide sequence ID" value="NZ_LFNT01000068.1"/>
</dbReference>
<dbReference type="PROSITE" id="PS51257">
    <property type="entry name" value="PROKAR_LIPOPROTEIN"/>
    <property type="match status" value="1"/>
</dbReference>
<feature type="signal peptide" evidence="1">
    <location>
        <begin position="1"/>
        <end position="24"/>
    </location>
</feature>
<dbReference type="PATRIC" id="fig|1938.3.peg.8160"/>